<reference evidence="1" key="1">
    <citation type="submission" date="2020-05" db="EMBL/GenBank/DDBJ databases">
        <title>Large-scale comparative analyses of tick genomes elucidate their genetic diversity and vector capacities.</title>
        <authorList>
            <person name="Jia N."/>
            <person name="Wang J."/>
            <person name="Shi W."/>
            <person name="Du L."/>
            <person name="Sun Y."/>
            <person name="Zhan W."/>
            <person name="Jiang J."/>
            <person name="Wang Q."/>
            <person name="Zhang B."/>
            <person name="Ji P."/>
            <person name="Sakyi L.B."/>
            <person name="Cui X."/>
            <person name="Yuan T."/>
            <person name="Jiang B."/>
            <person name="Yang W."/>
            <person name="Lam T.T.-Y."/>
            <person name="Chang Q."/>
            <person name="Ding S."/>
            <person name="Wang X."/>
            <person name="Zhu J."/>
            <person name="Ruan X."/>
            <person name="Zhao L."/>
            <person name="Wei J."/>
            <person name="Que T."/>
            <person name="Du C."/>
            <person name="Cheng J."/>
            <person name="Dai P."/>
            <person name="Han X."/>
            <person name="Huang E."/>
            <person name="Gao Y."/>
            <person name="Liu J."/>
            <person name="Shao H."/>
            <person name="Ye R."/>
            <person name="Li L."/>
            <person name="Wei W."/>
            <person name="Wang X."/>
            <person name="Wang C."/>
            <person name="Yang T."/>
            <person name="Huo Q."/>
            <person name="Li W."/>
            <person name="Guo W."/>
            <person name="Chen H."/>
            <person name="Zhou L."/>
            <person name="Ni X."/>
            <person name="Tian J."/>
            <person name="Zhou Y."/>
            <person name="Sheng Y."/>
            <person name="Liu T."/>
            <person name="Pan Y."/>
            <person name="Xia L."/>
            <person name="Li J."/>
            <person name="Zhao F."/>
            <person name="Cao W."/>
        </authorList>
    </citation>
    <scope>NUCLEOTIDE SEQUENCE</scope>
    <source>
        <strain evidence="1">Dsil-2018</strain>
    </source>
</reference>
<accession>A0ACB8CXE3</accession>
<keyword evidence="2" id="KW-1185">Reference proteome</keyword>
<organism evidence="1 2">
    <name type="scientific">Dermacentor silvarum</name>
    <name type="common">Tick</name>
    <dbReference type="NCBI Taxonomy" id="543639"/>
    <lineage>
        <taxon>Eukaryota</taxon>
        <taxon>Metazoa</taxon>
        <taxon>Ecdysozoa</taxon>
        <taxon>Arthropoda</taxon>
        <taxon>Chelicerata</taxon>
        <taxon>Arachnida</taxon>
        <taxon>Acari</taxon>
        <taxon>Parasitiformes</taxon>
        <taxon>Ixodida</taxon>
        <taxon>Ixodoidea</taxon>
        <taxon>Ixodidae</taxon>
        <taxon>Rhipicephalinae</taxon>
        <taxon>Dermacentor</taxon>
    </lineage>
</organism>
<evidence type="ECO:0000313" key="2">
    <source>
        <dbReference type="Proteomes" id="UP000821865"/>
    </source>
</evidence>
<dbReference type="Proteomes" id="UP000821865">
    <property type="component" value="Chromosome 4"/>
</dbReference>
<sequence length="1233" mass="130750">MGEPRCVPARSLYQPCRFHQECNHTISAMRCVESLCLCPTPFESTAKGGCTARLTTSAVPSTTAVSSSADSVVIATSVETSSPTSDKTDETKTEESSRPDSGPGNVISSSSNDVANVHVTQKCSTTSAAGTGLLPASVRLLPFKSTTSTHSLSIKWGANISSSSSLKRNTATREKPLKSAMIPGKAVLPDDDDSEVPSGMAGSRRQKNVAFAVDAKPEGDESTSRPEASEDKEQSSTATEALWISQSVHPDAKLSPEDATCEAIEKVIVATEKSSSTAAPSPSNGADHSEHTLEERGVKPSSKLMVLPCVSSESKVLPKPGDVVPDSSHQAEVSEQSGTPGGCHVIGHFEPGSAAAVIVGSPLLSPMPPLPLIRRRFDLGCKTMSGKLGDGENARVLLGNPAGSVKSLVDADREEPSVRKVNTDADSTGGVTLQDLQSVGVEETSDDNGSGFAVGGLPDIIPSIKATPTSGFEGRLDTVVLGEPGYVDDVRRQETPASASGSFTGIENRSVESQMSTPGLSEMARVPFGATCSYSDLQSQGWPPASSRSTWGSFEKVPFTGRSDLQVAADFAGPSIQPALFAERPDTGTPLWSSVDKGQPSSRAGTLTSETSARPTPMKRSLRFRRTESSQLQAVSQFDSQEETPFSPSHTPFFSEAETIITSLMECEAVPERNRIPTSSGPEDPADIRFEASANMPLQEAPSESPEQSLRPRGVSVSDISAADTSESSTKRLGVRFKPTRTRLGSAARRQFSEPLPNQRLAVIHELNAEKSSGGSFSSVSDSTVSKEVEDACSGETRLSWSSPALVSVCEDASHSLQLEYTGNSSLVKVSPNNASFRHTSLSTLGIGGSREACYTAESQWSALDDTRAAAAEGLKHLQLEPPGDLKVAPSPLPRTLMSVLRPEAVQEGDCCSSSVELEDVFQTTQHVPRTGLKVLSARHLLLECSGNMEASASTEAMPTNPFSLRSHSNENTKRGFASEIHIAVESSDDVLQAQSPPFYPQPTITFAPATTSTSTAFVVSTIAGSSSSRDSPLSSAICRLPDARAADDAVCRSSDPTSMTPKPKTVHLPYSGRHSASSETLSSSVSRKAKRWQRLSTFNNVVGTKDAVRARSRLECFSVEVLSCSSTARPRLHEQAEPSMSFSVLQSLGPLFPSNERTTKGESAALLDEDSMHDCSTLGSSVRDRAIEACASMPFSRAQLASLDVEQRSSTCERPGQKRRTTRPRFGNPDCS</sequence>
<comment type="caution">
    <text evidence="1">The sequence shown here is derived from an EMBL/GenBank/DDBJ whole genome shotgun (WGS) entry which is preliminary data.</text>
</comment>
<dbReference type="EMBL" id="CM023473">
    <property type="protein sequence ID" value="KAH7953799.1"/>
    <property type="molecule type" value="Genomic_DNA"/>
</dbReference>
<evidence type="ECO:0000313" key="1">
    <source>
        <dbReference type="EMBL" id="KAH7953799.1"/>
    </source>
</evidence>
<name>A0ACB8CXE3_DERSI</name>
<protein>
    <submittedName>
        <fullName evidence="1">Uncharacterized protein</fullName>
    </submittedName>
</protein>
<proteinExistence type="predicted"/>
<gene>
    <name evidence="1" type="ORF">HPB49_012395</name>
</gene>